<dbReference type="Proteomes" id="UP000651208">
    <property type="component" value="Unassembled WGS sequence"/>
</dbReference>
<organism evidence="2 3">
    <name type="scientific">Frischella japonica</name>
    <dbReference type="NCBI Taxonomy" id="2741544"/>
    <lineage>
        <taxon>Bacteria</taxon>
        <taxon>Pseudomonadati</taxon>
        <taxon>Pseudomonadota</taxon>
        <taxon>Gammaproteobacteria</taxon>
        <taxon>Orbales</taxon>
        <taxon>Orbaceae</taxon>
        <taxon>Frischella</taxon>
    </lineage>
</organism>
<feature type="signal peptide" evidence="1">
    <location>
        <begin position="1"/>
        <end position="29"/>
    </location>
</feature>
<comment type="caution">
    <text evidence="2">The sequence shown here is derived from an EMBL/GenBank/DDBJ whole genome shotgun (WGS) entry which is preliminary data.</text>
</comment>
<protein>
    <submittedName>
        <fullName evidence="2">Uncharacterized protein</fullName>
    </submittedName>
</protein>
<keyword evidence="3" id="KW-1185">Reference proteome</keyword>
<evidence type="ECO:0000313" key="2">
    <source>
        <dbReference type="EMBL" id="MBC9129732.1"/>
    </source>
</evidence>
<evidence type="ECO:0000256" key="1">
    <source>
        <dbReference type="SAM" id="SignalP"/>
    </source>
</evidence>
<evidence type="ECO:0000313" key="3">
    <source>
        <dbReference type="Proteomes" id="UP000651208"/>
    </source>
</evidence>
<dbReference type="EMBL" id="JABURY010000001">
    <property type="protein sequence ID" value="MBC9129732.1"/>
    <property type="molecule type" value="Genomic_DNA"/>
</dbReference>
<keyword evidence="1" id="KW-0732">Signal</keyword>
<name>A0ABR7QU33_9GAMM</name>
<feature type="chain" id="PRO_5046619197" evidence="1">
    <location>
        <begin position="30"/>
        <end position="201"/>
    </location>
</feature>
<accession>A0ABR7QU33</accession>
<proteinExistence type="predicted"/>
<sequence>MMILSHFWKLLSKFLFICFFSCSASQAIAKSFHDCDLNWMVEHPIEECTDLYEKKISSLTATQKQYFEDEFKRIVDDKRTVPVWVIAEELSYLFKDYPTSKVLFIKLQIDEKVSRTNEYDSKQINWDDPTCSDCLYYSFMLKQFKILSSMLEKKGILDTKEKNMLLISKQRIECLTDIIDYLSNNLDKSIERKTIIDKCYN</sequence>
<dbReference type="RefSeq" id="WP_187754202.1">
    <property type="nucleotide sequence ID" value="NZ_JABURY010000001.1"/>
</dbReference>
<gene>
    <name evidence="2" type="ORF">FcAc13_00195</name>
</gene>
<reference evidence="2 3" key="1">
    <citation type="submission" date="2020-06" db="EMBL/GenBank/DDBJ databases">
        <title>Frischella cerana isolated from Apis cerana gut homogenate.</title>
        <authorList>
            <person name="Wolter L.A."/>
            <person name="Suenami S."/>
            <person name="Miyazaki R."/>
        </authorList>
    </citation>
    <scope>NUCLEOTIDE SEQUENCE [LARGE SCALE GENOMIC DNA]</scope>
    <source>
        <strain evidence="2 3">Ac13</strain>
    </source>
</reference>